<protein>
    <submittedName>
        <fullName evidence="2">Uncharacterized protein</fullName>
    </submittedName>
</protein>
<gene>
    <name evidence="2" type="ORF">BCF53_101298</name>
</gene>
<sequence>MSLFSSAKRGSSALLMLWSAAAISEPLQVDWVYFSDSGSWLSRSQALHAQQTVVPLPLNNVTPDNFWWQTEKPGSQLVWRSQQQGVLPKAGSTVELNDQPGLWLVEDVSYDMLVLRQGKMLRYWPREQWHQLSWPAVAHSEAFSFELVQPRKRNDNLRYAWWDTEVTAQVHYRLNLEDDQPSLVQELIVANPGAVDIQSPGYSYAQSAQPKAMMRAAVMAESDAVGVPQQSQSQGVPLLVSDQPFNLPAGSRQWLPLQSVALTEVERNYSIRWDTRQTGTVAAQASLRLVSDQPMPELSGSVKVPLFDQQLAMLTSYYQPSLETEASLSLGQSNLVVLKAESRGQNRWLLTLANRSDQPASVALQLSHWDGKTNRQIPVSEQLAAKQSKSFELTVNSVGRMELR</sequence>
<dbReference type="Proteomes" id="UP000295793">
    <property type="component" value="Unassembled WGS sequence"/>
</dbReference>
<keyword evidence="3" id="KW-1185">Reference proteome</keyword>
<name>A0A4R3ICQ0_9GAMM</name>
<dbReference type="AlphaFoldDB" id="A0A4R3ICQ0"/>
<evidence type="ECO:0000256" key="1">
    <source>
        <dbReference type="SAM" id="SignalP"/>
    </source>
</evidence>
<keyword evidence="1" id="KW-0732">Signal</keyword>
<feature type="signal peptide" evidence="1">
    <location>
        <begin position="1"/>
        <end position="24"/>
    </location>
</feature>
<organism evidence="2 3">
    <name type="scientific">Reinekea marinisedimentorum</name>
    <dbReference type="NCBI Taxonomy" id="230495"/>
    <lineage>
        <taxon>Bacteria</taxon>
        <taxon>Pseudomonadati</taxon>
        <taxon>Pseudomonadota</taxon>
        <taxon>Gammaproteobacteria</taxon>
        <taxon>Oceanospirillales</taxon>
        <taxon>Saccharospirillaceae</taxon>
        <taxon>Reinekea</taxon>
    </lineage>
</organism>
<dbReference type="RefSeq" id="WP_132699152.1">
    <property type="nucleotide sequence ID" value="NZ_SLZR01000001.1"/>
</dbReference>
<evidence type="ECO:0000313" key="3">
    <source>
        <dbReference type="Proteomes" id="UP000295793"/>
    </source>
</evidence>
<dbReference type="EMBL" id="SLZR01000001">
    <property type="protein sequence ID" value="TCS43955.1"/>
    <property type="molecule type" value="Genomic_DNA"/>
</dbReference>
<dbReference type="OrthoDB" id="6190235at2"/>
<proteinExistence type="predicted"/>
<feature type="chain" id="PRO_5020764556" evidence="1">
    <location>
        <begin position="25"/>
        <end position="404"/>
    </location>
</feature>
<comment type="caution">
    <text evidence="2">The sequence shown here is derived from an EMBL/GenBank/DDBJ whole genome shotgun (WGS) entry which is preliminary data.</text>
</comment>
<accession>A0A4R3ICQ0</accession>
<evidence type="ECO:0000313" key="2">
    <source>
        <dbReference type="EMBL" id="TCS43955.1"/>
    </source>
</evidence>
<reference evidence="2 3" key="1">
    <citation type="submission" date="2019-03" db="EMBL/GenBank/DDBJ databases">
        <title>Genomic Encyclopedia of Archaeal and Bacterial Type Strains, Phase II (KMG-II): from individual species to whole genera.</title>
        <authorList>
            <person name="Goeker M."/>
        </authorList>
    </citation>
    <scope>NUCLEOTIDE SEQUENCE [LARGE SCALE GENOMIC DNA]</scope>
    <source>
        <strain evidence="2 3">DSM 15388</strain>
    </source>
</reference>